<protein>
    <submittedName>
        <fullName evidence="1">TPR-like protein</fullName>
    </submittedName>
</protein>
<proteinExistence type="predicted"/>
<accession>A0ACB7VXK3</accession>
<name>A0ACB7VXK3_DIOAL</name>
<reference evidence="2" key="1">
    <citation type="journal article" date="2022" name="Nat. Commun.">
        <title>Chromosome evolution and the genetic basis of agronomically important traits in greater yam.</title>
        <authorList>
            <person name="Bredeson J.V."/>
            <person name="Lyons J.B."/>
            <person name="Oniyinde I.O."/>
            <person name="Okereke N.R."/>
            <person name="Kolade O."/>
            <person name="Nnabue I."/>
            <person name="Nwadili C.O."/>
            <person name="Hribova E."/>
            <person name="Parker M."/>
            <person name="Nwogha J."/>
            <person name="Shu S."/>
            <person name="Carlson J."/>
            <person name="Kariba R."/>
            <person name="Muthemba S."/>
            <person name="Knop K."/>
            <person name="Barton G.J."/>
            <person name="Sherwood A.V."/>
            <person name="Lopez-Montes A."/>
            <person name="Asiedu R."/>
            <person name="Jamnadass R."/>
            <person name="Muchugi A."/>
            <person name="Goodstein D."/>
            <person name="Egesi C.N."/>
            <person name="Featherston J."/>
            <person name="Asfaw A."/>
            <person name="Simpson G.G."/>
            <person name="Dolezel J."/>
            <person name="Hendre P.S."/>
            <person name="Van Deynze A."/>
            <person name="Kumar P.L."/>
            <person name="Obidiegwu J.E."/>
            <person name="Bhattacharjee R."/>
            <person name="Rokhsar D.S."/>
        </authorList>
    </citation>
    <scope>NUCLEOTIDE SEQUENCE [LARGE SCALE GENOMIC DNA]</scope>
    <source>
        <strain evidence="2">cv. TDa95/00328</strain>
    </source>
</reference>
<gene>
    <name evidence="1" type="ORF">IHE45_06G057400</name>
</gene>
<dbReference type="EMBL" id="CM037016">
    <property type="protein sequence ID" value="KAH7679420.1"/>
    <property type="molecule type" value="Genomic_DNA"/>
</dbReference>
<sequence>MKGNEFAMQQKYLEAVEHYTEALRRNSKDLRVSQLSSDCSTDFLTPTLELASLLEHERELQSQENFFVNKISHILPLETTFVYNSSQIWESSLHTIAWFENFVINQNTLQFSS</sequence>
<organism evidence="1 2">
    <name type="scientific">Dioscorea alata</name>
    <name type="common">Purple yam</name>
    <dbReference type="NCBI Taxonomy" id="55571"/>
    <lineage>
        <taxon>Eukaryota</taxon>
        <taxon>Viridiplantae</taxon>
        <taxon>Streptophyta</taxon>
        <taxon>Embryophyta</taxon>
        <taxon>Tracheophyta</taxon>
        <taxon>Spermatophyta</taxon>
        <taxon>Magnoliopsida</taxon>
        <taxon>Liliopsida</taxon>
        <taxon>Dioscoreales</taxon>
        <taxon>Dioscoreaceae</taxon>
        <taxon>Dioscorea</taxon>
    </lineage>
</organism>
<dbReference type="Proteomes" id="UP000827976">
    <property type="component" value="Chromosome 6"/>
</dbReference>
<comment type="caution">
    <text evidence="1">The sequence shown here is derived from an EMBL/GenBank/DDBJ whole genome shotgun (WGS) entry which is preliminary data.</text>
</comment>
<keyword evidence="2" id="KW-1185">Reference proteome</keyword>
<evidence type="ECO:0000313" key="2">
    <source>
        <dbReference type="Proteomes" id="UP000827976"/>
    </source>
</evidence>
<evidence type="ECO:0000313" key="1">
    <source>
        <dbReference type="EMBL" id="KAH7679420.1"/>
    </source>
</evidence>